<keyword evidence="3" id="KW-1185">Reference proteome</keyword>
<comment type="caution">
    <text evidence="2">The sequence shown here is derived from an EMBL/GenBank/DDBJ whole genome shotgun (WGS) entry which is preliminary data.</text>
</comment>
<dbReference type="NCBIfam" id="TIGR00254">
    <property type="entry name" value="GGDEF"/>
    <property type="match status" value="1"/>
</dbReference>
<accession>A0A7W6MLS0</accession>
<dbReference type="EMBL" id="JACIEK010000014">
    <property type="protein sequence ID" value="MBB4000049.1"/>
    <property type="molecule type" value="Genomic_DNA"/>
</dbReference>
<proteinExistence type="predicted"/>
<dbReference type="Proteomes" id="UP000542776">
    <property type="component" value="Unassembled WGS sequence"/>
</dbReference>
<feature type="domain" description="GGDEF" evidence="1">
    <location>
        <begin position="365"/>
        <end position="493"/>
    </location>
</feature>
<dbReference type="AlphaFoldDB" id="A0A7W6MLS0"/>
<organism evidence="2 3">
    <name type="scientific">Aureimonas pseudogalii</name>
    <dbReference type="NCBI Taxonomy" id="1744844"/>
    <lineage>
        <taxon>Bacteria</taxon>
        <taxon>Pseudomonadati</taxon>
        <taxon>Pseudomonadota</taxon>
        <taxon>Alphaproteobacteria</taxon>
        <taxon>Hyphomicrobiales</taxon>
        <taxon>Aurantimonadaceae</taxon>
        <taxon>Aureimonas</taxon>
    </lineage>
</organism>
<gene>
    <name evidence="2" type="ORF">GGR04_003923</name>
</gene>
<dbReference type="CDD" id="cd01949">
    <property type="entry name" value="GGDEF"/>
    <property type="match status" value="1"/>
</dbReference>
<name>A0A7W6MLS0_9HYPH</name>
<dbReference type="PANTHER" id="PTHR44757">
    <property type="entry name" value="DIGUANYLATE CYCLASE DGCP"/>
    <property type="match status" value="1"/>
</dbReference>
<dbReference type="InterPro" id="IPR035965">
    <property type="entry name" value="PAS-like_dom_sf"/>
</dbReference>
<dbReference type="Pfam" id="PF00990">
    <property type="entry name" value="GGDEF"/>
    <property type="match status" value="1"/>
</dbReference>
<dbReference type="RefSeq" id="WP_210291885.1">
    <property type="nucleotide sequence ID" value="NZ_JACIEK010000014.1"/>
</dbReference>
<protein>
    <submittedName>
        <fullName evidence="2">Diguanylate cyclase (GGDEF)-like protein</fullName>
    </submittedName>
</protein>
<reference evidence="2 3" key="1">
    <citation type="submission" date="2020-08" db="EMBL/GenBank/DDBJ databases">
        <title>Genomic Encyclopedia of Type Strains, Phase IV (KMG-IV): sequencing the most valuable type-strain genomes for metagenomic binning, comparative biology and taxonomic classification.</title>
        <authorList>
            <person name="Goeker M."/>
        </authorList>
    </citation>
    <scope>NUCLEOTIDE SEQUENCE [LARGE SCALE GENOMIC DNA]</scope>
    <source>
        <strain evidence="2 3">DSM 102238</strain>
    </source>
</reference>
<dbReference type="InterPro" id="IPR029787">
    <property type="entry name" value="Nucleotide_cyclase"/>
</dbReference>
<dbReference type="Gene3D" id="3.30.450.20">
    <property type="entry name" value="PAS domain"/>
    <property type="match status" value="1"/>
</dbReference>
<evidence type="ECO:0000259" key="1">
    <source>
        <dbReference type="PROSITE" id="PS50887"/>
    </source>
</evidence>
<dbReference type="SMART" id="SM00267">
    <property type="entry name" value="GGDEF"/>
    <property type="match status" value="1"/>
</dbReference>
<dbReference type="InterPro" id="IPR043128">
    <property type="entry name" value="Rev_trsase/Diguanyl_cyclase"/>
</dbReference>
<dbReference type="Gene3D" id="3.30.70.270">
    <property type="match status" value="1"/>
</dbReference>
<dbReference type="SUPFAM" id="SSF55073">
    <property type="entry name" value="Nucleotide cyclase"/>
    <property type="match status" value="1"/>
</dbReference>
<evidence type="ECO:0000313" key="3">
    <source>
        <dbReference type="Proteomes" id="UP000542776"/>
    </source>
</evidence>
<evidence type="ECO:0000313" key="2">
    <source>
        <dbReference type="EMBL" id="MBB4000049.1"/>
    </source>
</evidence>
<dbReference type="SUPFAM" id="SSF55785">
    <property type="entry name" value="PYP-like sensor domain (PAS domain)"/>
    <property type="match status" value="1"/>
</dbReference>
<dbReference type="InterPro" id="IPR000160">
    <property type="entry name" value="GGDEF_dom"/>
</dbReference>
<sequence length="500" mass="55745">MQRDLAGPATGPFGGTADAYGFDMFALAPVPLWLEDWSAIRALMDEWRRAGVEDLEAFLAADPSQVRRSAGAIRILDVNPRTLALFEAADTGELVARLGDVFAGVMLENHRDELVQLWSGSTGFTSQAVNHTLTGRALDIQLKGRILPGFEADWSRVLVVTEDVSEREAARRRAAVSEAHARFLFEHSPVSIWVEDFSQIHALLAEVRASGVTDFRTFLEVHPEFLTRCMSEVRVIDVNRQTLTVFGAPDLATLLASLPEIFRDRLAPPFREELIDLWNGRLTQTREVVNYSLDGEEMHFVMQFHVLPGHEHDWSLVQVALTDITARKKAEAYLEYLGKHDVLTKLYNRSFYADEMNRLERRKLETVSVLVADLNGLKGLNDQLGHAAGDTLLRRAGEVFAEAVRLPWHAARIGGDEFAVLMPHAGAAEAAALLQTIDDLCVINSQFHPGERLSLSMGTATLRAGERLEETVKRADLRMYEAKRRHYATTGDRRGALPAS</sequence>
<dbReference type="PANTHER" id="PTHR44757:SF2">
    <property type="entry name" value="BIOFILM ARCHITECTURE MAINTENANCE PROTEIN MBAA"/>
    <property type="match status" value="1"/>
</dbReference>
<dbReference type="InterPro" id="IPR052155">
    <property type="entry name" value="Biofilm_reg_signaling"/>
</dbReference>
<dbReference type="PROSITE" id="PS50887">
    <property type="entry name" value="GGDEF"/>
    <property type="match status" value="1"/>
</dbReference>